<proteinExistence type="predicted"/>
<keyword evidence="1" id="KW-0175">Coiled coil</keyword>
<dbReference type="SUPFAM" id="SSF47592">
    <property type="entry name" value="SWIB/MDM2 domain"/>
    <property type="match status" value="1"/>
</dbReference>
<organism evidence="3 4">
    <name type="scientific">Eimeria tenella</name>
    <name type="common">Coccidian parasite</name>
    <dbReference type="NCBI Taxonomy" id="5802"/>
    <lineage>
        <taxon>Eukaryota</taxon>
        <taxon>Sar</taxon>
        <taxon>Alveolata</taxon>
        <taxon>Apicomplexa</taxon>
        <taxon>Conoidasida</taxon>
        <taxon>Coccidia</taxon>
        <taxon>Eucoccidiorida</taxon>
        <taxon>Eimeriorina</taxon>
        <taxon>Eimeriidae</taxon>
        <taxon>Eimeria</taxon>
    </lineage>
</organism>
<feature type="compositionally biased region" description="Low complexity" evidence="2">
    <location>
        <begin position="322"/>
        <end position="336"/>
    </location>
</feature>
<feature type="compositionally biased region" description="Low complexity" evidence="2">
    <location>
        <begin position="1"/>
        <end position="50"/>
    </location>
</feature>
<dbReference type="GO" id="GO:0016592">
    <property type="term" value="C:mediator complex"/>
    <property type="evidence" value="ECO:0007669"/>
    <property type="project" value="TreeGrafter"/>
</dbReference>
<dbReference type="Proteomes" id="UP000030747">
    <property type="component" value="Unassembled WGS sequence"/>
</dbReference>
<dbReference type="AlphaFoldDB" id="U6KMJ5"/>
<dbReference type="VEuPathDB" id="ToxoDB:ETH2_0648000"/>
<accession>U6KMJ5</accession>
<protein>
    <submittedName>
        <fullName evidence="3">Uncharacterized protein</fullName>
    </submittedName>
</protein>
<sequence length="513" mass="55233">MQQQQQQQRRPPVAAGSSSRRAAAVSSGNRSGSASAAAATQQQQQQQQRRSLQRKRQQTFHVSDIPEAALAAYPSLARELLLLQQAEAEIEKGTEQLTATLRDTVNPCLTANANRQALPLQLSRSRLRLFVYNTHANQPAAAAAAAAADLHAPHFQRPPANQLQPPAAAAVAAAAAAAAAAPQQQQQQQQQLNALPQPTLTSLLHEPPPSWSLYIKGQSLDKQESSSSCLSSFFEKILVLSEAESVAWHWGGGGPVEELVIQRQGDKPLSLQILLFIRHKLPAFALSPQLSAVCGGQRQLSLCAVLRCIFSYCLSRGLLLSGPSSSSSGGSSSSSSKVAPREIRLATDEQLRKLFGPSVRSLSLADLPLLLRQHLLPPLPVVIKHNLKLSGDWIESEHAYDFSLDCIDTTCGSSSSSSNSAAAAAGAAATACCVLGLDSWLSASQQQSVFLQQQQKQQLSLDAELEAVEGHLALLLQQICCRVSHMKIYSSLAEDPKQWRFRVLLASRLVPFI</sequence>
<dbReference type="PANTHER" id="PTHR46007">
    <property type="entry name" value="MEDIATOR OF RNA POLYMERASE II TRANSCRIPTION SUBUNIT 12"/>
    <property type="match status" value="1"/>
</dbReference>
<dbReference type="InterPro" id="IPR051647">
    <property type="entry name" value="Mediator_comp_sub12"/>
</dbReference>
<dbReference type="GO" id="GO:0003713">
    <property type="term" value="F:transcription coactivator activity"/>
    <property type="evidence" value="ECO:0007669"/>
    <property type="project" value="TreeGrafter"/>
</dbReference>
<dbReference type="OrthoDB" id="10263741at2759"/>
<dbReference type="PANTHER" id="PTHR46007:SF8">
    <property type="entry name" value="C2H2-TYPE DOMAIN-CONTAINING PROTEIN"/>
    <property type="match status" value="1"/>
</dbReference>
<evidence type="ECO:0000256" key="1">
    <source>
        <dbReference type="SAM" id="Coils"/>
    </source>
</evidence>
<feature type="region of interest" description="Disordered" evidence="2">
    <location>
        <begin position="1"/>
        <end position="60"/>
    </location>
</feature>
<gene>
    <name evidence="3" type="ORF">ETH_00015700</name>
</gene>
<feature type="region of interest" description="Disordered" evidence="2">
    <location>
        <begin position="322"/>
        <end position="341"/>
    </location>
</feature>
<dbReference type="InterPro" id="IPR036885">
    <property type="entry name" value="SWIB_MDM2_dom_sf"/>
</dbReference>
<name>U6KMJ5_EIMTE</name>
<dbReference type="Gene3D" id="1.10.245.10">
    <property type="entry name" value="SWIB/MDM2 domain"/>
    <property type="match status" value="1"/>
</dbReference>
<dbReference type="EMBL" id="HG674344">
    <property type="protein sequence ID" value="CDJ39327.1"/>
    <property type="molecule type" value="Genomic_DNA"/>
</dbReference>
<reference evidence="3" key="2">
    <citation type="submission" date="2013-10" db="EMBL/GenBank/DDBJ databases">
        <authorList>
            <person name="Aslett M."/>
        </authorList>
    </citation>
    <scope>NUCLEOTIDE SEQUENCE [LARGE SCALE GENOMIC DNA]</scope>
    <source>
        <strain evidence="3">Houghton</strain>
    </source>
</reference>
<dbReference type="GeneID" id="25252294"/>
<evidence type="ECO:0000313" key="3">
    <source>
        <dbReference type="EMBL" id="CDJ39327.1"/>
    </source>
</evidence>
<evidence type="ECO:0000256" key="2">
    <source>
        <dbReference type="SAM" id="MobiDB-lite"/>
    </source>
</evidence>
<dbReference type="RefSeq" id="XP_013230082.1">
    <property type="nucleotide sequence ID" value="XM_013374628.1"/>
</dbReference>
<dbReference type="VEuPathDB" id="ToxoDB:ETH_00015700"/>
<dbReference type="GO" id="GO:0045944">
    <property type="term" value="P:positive regulation of transcription by RNA polymerase II"/>
    <property type="evidence" value="ECO:0007669"/>
    <property type="project" value="TreeGrafter"/>
</dbReference>
<feature type="coiled-coil region" evidence="1">
    <location>
        <begin position="76"/>
        <end position="103"/>
    </location>
</feature>
<keyword evidence="4" id="KW-1185">Reference proteome</keyword>
<evidence type="ECO:0000313" key="4">
    <source>
        <dbReference type="Proteomes" id="UP000030747"/>
    </source>
</evidence>
<reference evidence="3" key="1">
    <citation type="submission" date="2013-10" db="EMBL/GenBank/DDBJ databases">
        <title>Genomic analysis of the causative agents of coccidiosis in chickens.</title>
        <authorList>
            <person name="Reid A.J."/>
            <person name="Blake D."/>
            <person name="Billington K."/>
            <person name="Browne H."/>
            <person name="Dunn M."/>
            <person name="Hung S."/>
            <person name="Kawahara F."/>
            <person name="Miranda-Saavedra D."/>
            <person name="Mourier T."/>
            <person name="Nagra H."/>
            <person name="Otto T.D."/>
            <person name="Rawlings N."/>
            <person name="Sanchez A."/>
            <person name="Sanders M."/>
            <person name="Subramaniam C."/>
            <person name="Tay Y."/>
            <person name="Dear P."/>
            <person name="Doerig C."/>
            <person name="Gruber A."/>
            <person name="Parkinson J."/>
            <person name="Shirley M."/>
            <person name="Wan K.L."/>
            <person name="Berriman M."/>
            <person name="Tomley F."/>
            <person name="Pain A."/>
        </authorList>
    </citation>
    <scope>NUCLEOTIDE SEQUENCE [LARGE SCALE GENOMIC DNA]</scope>
    <source>
        <strain evidence="3">Houghton</strain>
    </source>
</reference>